<reference evidence="3 4" key="1">
    <citation type="submission" date="2017-10" db="EMBL/GenBank/DDBJ databases">
        <title>The draft genome sequence of Lewinella nigricans NBRC 102662.</title>
        <authorList>
            <person name="Wang K."/>
        </authorList>
    </citation>
    <scope>NUCLEOTIDE SEQUENCE [LARGE SCALE GENOMIC DNA]</scope>
    <source>
        <strain evidence="3 4">NBRC 102662</strain>
    </source>
</reference>
<dbReference type="EMBL" id="PDUD01000019">
    <property type="protein sequence ID" value="PHN06082.1"/>
    <property type="molecule type" value="Genomic_DNA"/>
</dbReference>
<evidence type="ECO:0000259" key="2">
    <source>
        <dbReference type="Pfam" id="PF16173"/>
    </source>
</evidence>
<dbReference type="AlphaFoldDB" id="A0A2D0NC54"/>
<protein>
    <recommendedName>
        <fullName evidence="5">DUF4832 domain-containing protein</fullName>
    </recommendedName>
</protein>
<proteinExistence type="predicted"/>
<dbReference type="InterPro" id="IPR032267">
    <property type="entry name" value="DUF4832"/>
</dbReference>
<sequence length="677" mass="76993">MLLEVQSKRAFYFDVGRTESVLKFALDFPDGYLRVMNNLKPYVLTLSLMILPALILAQTVHQYLESQTDFVNPERGMYRYFETRTSGSYTPLDQQSLENLRSQDQQSLIYRIFYLDGFYSDPISTTVLDAIEQDFATLRASGVKALVRFAYTDELNYDEEDNPITPFNDTPEPALLFEHIHQLRPILQVNSDVILTVHNGFYGIWGENYYSDDFGTPYPGPITAQQQQLRDAVTDSLLAILPTDRTVSVRYPTLKSEYLDLMLPADSLTYAEAFTGTAKSRIAYHNDCFLADYNDYTFLDTLTEKPYWAAESRYLLMGGETCRDEPTYTQCTNALPELERFHWTYLNDDYHPNVLQRWQQEGCFDEIRRKLGYRLVLREATLPDAIDQNELFSLSLEIENIGWAAPMLPRAVQLVFRHTTSQEEFFLSLAAIDLRRCGGGQVCSYNLTLESGQNIPPGEYDLLLFLPDGRSNLQSDPKFAIRLANQDIWEAASGMHDLQHSLSVMGTTCPLDTTLSVGPLVTATYRAANNLRVETAIAAEARARFEAGELIQFLPGFSTLSGSEMEAVIQDCPEPALLKEQQPVRRILEKAMKTNANLQLGPNPFHSNLNISFQGLEGGAPEFLQLVLSDLYGRPLRQFKIHSHETITLRLPDLPPGLYLITWKNQEGQQTRKVIKQ</sequence>
<dbReference type="InterPro" id="IPR032379">
    <property type="entry name" value="DUF4874"/>
</dbReference>
<gene>
    <name evidence="3" type="ORF">CRP01_14020</name>
</gene>
<feature type="domain" description="DUF4832" evidence="1">
    <location>
        <begin position="281"/>
        <end position="485"/>
    </location>
</feature>
<evidence type="ECO:0000313" key="3">
    <source>
        <dbReference type="EMBL" id="PHN06082.1"/>
    </source>
</evidence>
<accession>A0A2D0NC54</accession>
<dbReference type="NCBIfam" id="TIGR04183">
    <property type="entry name" value="Por_Secre_tail"/>
    <property type="match status" value="1"/>
</dbReference>
<keyword evidence="4" id="KW-1185">Reference proteome</keyword>
<name>A0A2D0NC54_FLAN2</name>
<feature type="domain" description="DUF4874" evidence="2">
    <location>
        <begin position="72"/>
        <end position="253"/>
    </location>
</feature>
<comment type="caution">
    <text evidence="3">The sequence shown here is derived from an EMBL/GenBank/DDBJ whole genome shotgun (WGS) entry which is preliminary data.</text>
</comment>
<evidence type="ECO:0008006" key="5">
    <source>
        <dbReference type="Google" id="ProtNLM"/>
    </source>
</evidence>
<dbReference type="InterPro" id="IPR026444">
    <property type="entry name" value="Secre_tail"/>
</dbReference>
<organism evidence="3 4">
    <name type="scientific">Flavilitoribacter nigricans (strain ATCC 23147 / DSM 23189 / NBRC 102662 / NCIMB 1420 / SS-2)</name>
    <name type="common">Lewinella nigricans</name>
    <dbReference type="NCBI Taxonomy" id="1122177"/>
    <lineage>
        <taxon>Bacteria</taxon>
        <taxon>Pseudomonadati</taxon>
        <taxon>Bacteroidota</taxon>
        <taxon>Saprospiria</taxon>
        <taxon>Saprospirales</taxon>
        <taxon>Lewinellaceae</taxon>
        <taxon>Flavilitoribacter</taxon>
    </lineage>
</organism>
<dbReference type="InterPro" id="IPR055015">
    <property type="entry name" value="GCX_COOH"/>
</dbReference>
<dbReference type="Pfam" id="PF16116">
    <property type="entry name" value="DUF4832"/>
    <property type="match status" value="1"/>
</dbReference>
<evidence type="ECO:0000259" key="1">
    <source>
        <dbReference type="Pfam" id="PF16116"/>
    </source>
</evidence>
<dbReference type="Proteomes" id="UP000223913">
    <property type="component" value="Unassembled WGS sequence"/>
</dbReference>
<dbReference type="Pfam" id="PF16173">
    <property type="entry name" value="DUF4874"/>
    <property type="match status" value="1"/>
</dbReference>
<dbReference type="NCBIfam" id="NF045639">
    <property type="entry name" value="GCX_COOH"/>
    <property type="match status" value="1"/>
</dbReference>
<evidence type="ECO:0000313" key="4">
    <source>
        <dbReference type="Proteomes" id="UP000223913"/>
    </source>
</evidence>